<gene>
    <name evidence="3" type="ORF">TRFO_05301</name>
</gene>
<dbReference type="Proteomes" id="UP000179807">
    <property type="component" value="Unassembled WGS sequence"/>
</dbReference>
<evidence type="ECO:0000256" key="2">
    <source>
        <dbReference type="SAM" id="Phobius"/>
    </source>
</evidence>
<dbReference type="RefSeq" id="XP_068360223.1">
    <property type="nucleotide sequence ID" value="XM_068492410.1"/>
</dbReference>
<accession>A0A1J4K6U7</accession>
<keyword evidence="2" id="KW-0812">Transmembrane</keyword>
<evidence type="ECO:0000313" key="4">
    <source>
        <dbReference type="Proteomes" id="UP000179807"/>
    </source>
</evidence>
<sequence>MNITTLCLITSNSASLSAIFSPASHYSYNQFSLQNSHFTKFFMPVLLSHSKISNLNFHSNSFKNFLISPLTLNSEVYLIKGQEFSSTTSPFEPQLDSTNTTITNCLFENCVSTGNGGAISVSMNTALSVVGTIFDSCQGKDKGGAIFISSDGNAGLVSSVYSQYCCFSKCSLSGSDTSGSAVLAYSAKLELYFSSTNLCPGTGNTCSGAQFDLLATNVQSNNVNTSNGYSTYCSSIEYRSASTGFFSYQTIYKCFGGFIVAFSNTIATDLVVSYTNIVNCELIPNGNYVRLAIIHQSGGQNSLTNFYIFDCDLHHEVSVTFLTAVISVANSGGVESNGQVAADYFVTDFNQGDMISDHSANKITLGSNNQYGDTSKITYDIEQLNLGECAGAIIAPGRAPTEGFSPSEAFTLSASFTKKIESENSSENENSSGSSSVVNSGNSSSGNSDVEGESINSSDDGNSDDEIDDDDDGEKKGLSSGELAAAISVPIIVAAVILAILLILFFLAKNKKKVANEEGEEKNEENELEDKFHVDDDDNLN</sequence>
<organism evidence="3 4">
    <name type="scientific">Tritrichomonas foetus</name>
    <dbReference type="NCBI Taxonomy" id="1144522"/>
    <lineage>
        <taxon>Eukaryota</taxon>
        <taxon>Metamonada</taxon>
        <taxon>Parabasalia</taxon>
        <taxon>Tritrichomonadida</taxon>
        <taxon>Tritrichomonadidae</taxon>
        <taxon>Tritrichomonas</taxon>
    </lineage>
</organism>
<name>A0A1J4K6U7_9EUKA</name>
<evidence type="ECO:0000256" key="1">
    <source>
        <dbReference type="SAM" id="MobiDB-lite"/>
    </source>
</evidence>
<evidence type="ECO:0000313" key="3">
    <source>
        <dbReference type="EMBL" id="OHT07087.1"/>
    </source>
</evidence>
<protein>
    <submittedName>
        <fullName evidence="3">Uncharacterized protein</fullName>
    </submittedName>
</protein>
<dbReference type="VEuPathDB" id="TrichDB:TRFO_05301"/>
<dbReference type="AlphaFoldDB" id="A0A1J4K6U7"/>
<feature type="transmembrane region" description="Helical" evidence="2">
    <location>
        <begin position="483"/>
        <end position="507"/>
    </location>
</feature>
<proteinExistence type="predicted"/>
<feature type="compositionally biased region" description="Acidic residues" evidence="1">
    <location>
        <begin position="461"/>
        <end position="472"/>
    </location>
</feature>
<feature type="compositionally biased region" description="Low complexity" evidence="1">
    <location>
        <begin position="423"/>
        <end position="460"/>
    </location>
</feature>
<keyword evidence="2" id="KW-0472">Membrane</keyword>
<keyword evidence="4" id="KW-1185">Reference proteome</keyword>
<keyword evidence="2" id="KW-1133">Transmembrane helix</keyword>
<feature type="region of interest" description="Disordered" evidence="1">
    <location>
        <begin position="421"/>
        <end position="478"/>
    </location>
</feature>
<dbReference type="EMBL" id="MLAK01000705">
    <property type="protein sequence ID" value="OHT07087.1"/>
    <property type="molecule type" value="Genomic_DNA"/>
</dbReference>
<feature type="compositionally biased region" description="Acidic residues" evidence="1">
    <location>
        <begin position="517"/>
        <end position="528"/>
    </location>
</feature>
<dbReference type="GeneID" id="94827114"/>
<comment type="caution">
    <text evidence="3">The sequence shown here is derived from an EMBL/GenBank/DDBJ whole genome shotgun (WGS) entry which is preliminary data.</text>
</comment>
<reference evidence="3" key="1">
    <citation type="submission" date="2016-10" db="EMBL/GenBank/DDBJ databases">
        <authorList>
            <person name="Benchimol M."/>
            <person name="Almeida L.G."/>
            <person name="Vasconcelos A.T."/>
            <person name="Perreira-Neves A."/>
            <person name="Rosa I.A."/>
            <person name="Tasca T."/>
            <person name="Bogo M.R."/>
            <person name="de Souza W."/>
        </authorList>
    </citation>
    <scope>NUCLEOTIDE SEQUENCE [LARGE SCALE GENOMIC DNA]</scope>
    <source>
        <strain evidence="3">K</strain>
    </source>
</reference>
<feature type="region of interest" description="Disordered" evidence="1">
    <location>
        <begin position="514"/>
        <end position="541"/>
    </location>
</feature>